<organism evidence="2 3">
    <name type="scientific">Lates calcarifer</name>
    <name type="common">Barramundi</name>
    <name type="synonym">Holocentrus calcarifer</name>
    <dbReference type="NCBI Taxonomy" id="8187"/>
    <lineage>
        <taxon>Eukaryota</taxon>
        <taxon>Metazoa</taxon>
        <taxon>Chordata</taxon>
        <taxon>Craniata</taxon>
        <taxon>Vertebrata</taxon>
        <taxon>Euteleostomi</taxon>
        <taxon>Actinopterygii</taxon>
        <taxon>Neopterygii</taxon>
        <taxon>Teleostei</taxon>
        <taxon>Neoteleostei</taxon>
        <taxon>Acanthomorphata</taxon>
        <taxon>Carangaria</taxon>
        <taxon>Carangaria incertae sedis</taxon>
        <taxon>Centropomidae</taxon>
        <taxon>Lates</taxon>
    </lineage>
</organism>
<proteinExistence type="predicted"/>
<feature type="chain" id="PRO_5021478736" description="Apolipoprotein C-IV" evidence="1">
    <location>
        <begin position="30"/>
        <end position="114"/>
    </location>
</feature>
<evidence type="ECO:0000256" key="1">
    <source>
        <dbReference type="SAM" id="SignalP"/>
    </source>
</evidence>
<keyword evidence="1" id="KW-0732">Signal</keyword>
<accession>A0A4W6DA85</accession>
<dbReference type="GeneTree" id="ENSGT00740000117171"/>
<evidence type="ECO:0000313" key="3">
    <source>
        <dbReference type="Proteomes" id="UP000314980"/>
    </source>
</evidence>
<reference evidence="2" key="2">
    <citation type="submission" date="2025-08" db="UniProtKB">
        <authorList>
            <consortium name="Ensembl"/>
        </authorList>
    </citation>
    <scope>IDENTIFICATION</scope>
</reference>
<dbReference type="FunCoup" id="A0A4W6DA85">
    <property type="interactions" value="10"/>
</dbReference>
<dbReference type="InParanoid" id="A0A4W6DA85"/>
<dbReference type="AlphaFoldDB" id="A0A4W6DA85"/>
<dbReference type="PROSITE" id="PS51257">
    <property type="entry name" value="PROKAR_LIPOPROTEIN"/>
    <property type="match status" value="1"/>
</dbReference>
<evidence type="ECO:0008006" key="4">
    <source>
        <dbReference type="Google" id="ProtNLM"/>
    </source>
</evidence>
<evidence type="ECO:0000313" key="2">
    <source>
        <dbReference type="Ensembl" id="ENSLCAP00010021893.1"/>
    </source>
</evidence>
<reference evidence="2" key="3">
    <citation type="submission" date="2025-09" db="UniProtKB">
        <authorList>
            <consortium name="Ensembl"/>
        </authorList>
    </citation>
    <scope>IDENTIFICATION</scope>
</reference>
<sequence length="114" mass="12234">MALKNNFTYSASVPLFLSFLPLLSTSSAACGPLLAQTPAPEQTDSPGLLQRAAKAKVQDMGGTALGFFGAYYEDHIQPVTGSYADWVSDVRGSMWEKIQTPTLLSDSDLLSKKC</sequence>
<protein>
    <recommendedName>
        <fullName evidence="4">Apolipoprotein C-IV</fullName>
    </recommendedName>
</protein>
<reference evidence="3" key="1">
    <citation type="submission" date="2015-09" db="EMBL/GenBank/DDBJ databases">
        <authorList>
            <person name="Sai Rama Sridatta P."/>
        </authorList>
    </citation>
    <scope>NUCLEOTIDE SEQUENCE [LARGE SCALE GENOMIC DNA]</scope>
</reference>
<name>A0A4W6DA85_LATCA</name>
<dbReference type="Ensembl" id="ENSLCAT00010022365.1">
    <property type="protein sequence ID" value="ENSLCAP00010021893.1"/>
    <property type="gene ID" value="ENSLCAG00010010311.1"/>
</dbReference>
<dbReference type="Proteomes" id="UP000314980">
    <property type="component" value="Unassembled WGS sequence"/>
</dbReference>
<keyword evidence="3" id="KW-1185">Reference proteome</keyword>
<feature type="signal peptide" evidence="1">
    <location>
        <begin position="1"/>
        <end position="29"/>
    </location>
</feature>